<dbReference type="PATRIC" id="fig|264732.11.peg.368"/>
<protein>
    <recommendedName>
        <fullName evidence="2">Lumazine-binding domain protein</fullName>
    </recommendedName>
</protein>
<gene>
    <name evidence="1" type="ordered locus">Moth_0342</name>
</gene>
<sequence>MRKKIFLLIAVLTIVVPLLISALQHVMAMPPRNTVEVYLSALASGDRERAKSVSTGRAAEAAGKLEGKNLAARVDEISTSLQALGRDWARVKATVELTLKDGTADVGWYELDVMKEAGGWKVISLREDAPDLSGWDLVGGSSKDVVAAREVFAGYLDALAAGKWDEAVKYLAGPARKSIEASRDVLSKGKIIGRVDDLQSKLVWAKGKEMIVEFSYKADAKAVELTAELYHTPQGWRITALR</sequence>
<proteinExistence type="predicted"/>
<evidence type="ECO:0000313" key="1">
    <source>
        <dbReference type="EMBL" id="ABC18676.1"/>
    </source>
</evidence>
<name>Q2RLL3_MOOTA</name>
<evidence type="ECO:0008006" key="2">
    <source>
        <dbReference type="Google" id="ProtNLM"/>
    </source>
</evidence>
<dbReference type="eggNOG" id="ENOG5033MA5">
    <property type="taxonomic scope" value="Bacteria"/>
</dbReference>
<reference evidence="1" key="1">
    <citation type="submission" date="2005-12" db="EMBL/GenBank/DDBJ databases">
        <title>Complete sequence of Moorella thermoacetica ATCC 39073.</title>
        <authorList>
            <consortium name="US DOE Joint Genome Institute"/>
            <person name="Copeland A."/>
            <person name="Lucas S."/>
            <person name="Lapidus A."/>
            <person name="Barry K."/>
            <person name="Detter J.C."/>
            <person name="Glavina T."/>
            <person name="Hammon N."/>
            <person name="Israni S."/>
            <person name="Pitluck S."/>
            <person name="Chertkov O."/>
            <person name="Saunders E.H."/>
            <person name="Brettin T."/>
            <person name="Bruce D."/>
            <person name="Han C."/>
            <person name="Tapia R."/>
            <person name="Gilna P."/>
            <person name="Schmutz J."/>
            <person name="Larimer F."/>
            <person name="Land M."/>
            <person name="Kyrpides N."/>
            <person name="Anderson I."/>
            <person name="Richardson P."/>
            <person name="Ragsdale S."/>
        </authorList>
    </citation>
    <scope>NUCLEOTIDE SEQUENCE</scope>
    <source>
        <strain evidence="1">ATCC 39073</strain>
    </source>
</reference>
<dbReference type="EMBL" id="CP000232">
    <property type="protein sequence ID" value="ABC18676.1"/>
    <property type="molecule type" value="Genomic_DNA"/>
</dbReference>
<dbReference type="STRING" id="264732.Moth_0342"/>
<accession>Q2RLL3</accession>
<dbReference type="EnsemblBacteria" id="ABC18676">
    <property type="protein sequence ID" value="ABC18676"/>
    <property type="gene ID" value="Moth_0342"/>
</dbReference>
<dbReference type="OrthoDB" id="2112897at2"/>
<organism evidence="1">
    <name type="scientific">Moorella thermoacetica (strain ATCC 39073 / JCM 9320)</name>
    <dbReference type="NCBI Taxonomy" id="264732"/>
    <lineage>
        <taxon>Bacteria</taxon>
        <taxon>Bacillati</taxon>
        <taxon>Bacillota</taxon>
        <taxon>Clostridia</taxon>
        <taxon>Neomoorellales</taxon>
        <taxon>Neomoorellaceae</taxon>
        <taxon>Neomoorella</taxon>
    </lineage>
</organism>
<dbReference type="AlphaFoldDB" id="Q2RLL3"/>
<dbReference type="KEGG" id="mta:Moth_0342"/>
<dbReference type="HOGENOM" id="CLU_1141135_0_0_9"/>